<evidence type="ECO:0000256" key="2">
    <source>
        <dbReference type="ARBA" id="ARBA00023295"/>
    </source>
</evidence>
<dbReference type="GeneID" id="72191146"/>
<keyword evidence="6" id="KW-1185">Reference proteome</keyword>
<accession>A0A8U0IFL5</accession>
<dbReference type="Gene3D" id="3.20.20.80">
    <property type="entry name" value="Glycosidases"/>
    <property type="match status" value="1"/>
</dbReference>
<feature type="region of interest" description="Disordered" evidence="3">
    <location>
        <begin position="391"/>
        <end position="432"/>
    </location>
</feature>
<dbReference type="Proteomes" id="UP000830434">
    <property type="component" value="Chromosome"/>
</dbReference>
<dbReference type="EMBL" id="CP096658">
    <property type="protein sequence ID" value="UPV99772.1"/>
    <property type="molecule type" value="Genomic_DNA"/>
</dbReference>
<keyword evidence="1 5" id="KW-0378">Hydrolase</keyword>
<dbReference type="AlphaFoldDB" id="A0A8U0IFL5"/>
<evidence type="ECO:0000313" key="6">
    <source>
        <dbReference type="Proteomes" id="UP000830434"/>
    </source>
</evidence>
<evidence type="ECO:0000313" key="5">
    <source>
        <dbReference type="EMBL" id="UPV99772.1"/>
    </source>
</evidence>
<keyword evidence="2" id="KW-0326">Glycosidase</keyword>
<sequence length="461" mass="52286">MDDDGTRERNSDAQQNRDARRDDAIRGGGIPHRDDVTRRDDTLRAVRGAVYLPQKDWNAYQMWANYENETVERELGYAAELRLNSVRVFASYEFWREDGPTFFAHVEHFLTTCRERGIRPVVVLFEAPPESPPTEENLHATDPEKAFGVHSPSRSEVLQPRNWKGYDRSPVHFARRWAQEYAGDDRLLATEIMNEPGDVQPRRDFVTDALETVRDAAPDATLTMGTKDVRFARVYDRDDALDAYQFHMNLPKNRATAREYVGKQRALADEIATEVAGSDASKPLWCTEWQRTLDEPPSRFAPNLASLAPTIREVHDAQTLDGDFFWSLMLRPAYLRKPREKGRVNGLFHDDGAVYSLLDAETVAGQGLDLPRRDSFPTAWRAHRFPYPHDASDVHAHADDSAHPDDAADRDSKSAGLGANGGSDSNADRSAFESDLRDLRDALSDRIRRAFGLDSREDDDE</sequence>
<dbReference type="Pfam" id="PF00150">
    <property type="entry name" value="Cellulase"/>
    <property type="match status" value="1"/>
</dbReference>
<dbReference type="GO" id="GO:0000272">
    <property type="term" value="P:polysaccharide catabolic process"/>
    <property type="evidence" value="ECO:0007669"/>
    <property type="project" value="InterPro"/>
</dbReference>
<name>A0A8U0IFL5_9EURY</name>
<reference evidence="5" key="1">
    <citation type="submission" date="2022-04" db="EMBL/GenBank/DDBJ databases">
        <title>Diverse halophilic archaea isolated from saline environments.</title>
        <authorList>
            <person name="Cui H.-L."/>
        </authorList>
    </citation>
    <scope>NUCLEOTIDE SEQUENCE</scope>
    <source>
        <strain evidence="5">XZYJT40</strain>
    </source>
</reference>
<dbReference type="KEGG" id="haxz:M0R88_14785"/>
<feature type="region of interest" description="Disordered" evidence="3">
    <location>
        <begin position="1"/>
        <end position="36"/>
    </location>
</feature>
<evidence type="ECO:0000256" key="1">
    <source>
        <dbReference type="ARBA" id="ARBA00022801"/>
    </source>
</evidence>
<organism evidence="5 6">
    <name type="scientific">Halorussus gelatinilyticus</name>
    <dbReference type="NCBI Taxonomy" id="2937524"/>
    <lineage>
        <taxon>Archaea</taxon>
        <taxon>Methanobacteriati</taxon>
        <taxon>Methanobacteriota</taxon>
        <taxon>Stenosarchaea group</taxon>
        <taxon>Halobacteria</taxon>
        <taxon>Halobacteriales</taxon>
        <taxon>Haladaptataceae</taxon>
        <taxon>Halorussus</taxon>
    </lineage>
</organism>
<dbReference type="GO" id="GO:0004553">
    <property type="term" value="F:hydrolase activity, hydrolyzing O-glycosyl compounds"/>
    <property type="evidence" value="ECO:0007669"/>
    <property type="project" value="InterPro"/>
</dbReference>
<evidence type="ECO:0000256" key="3">
    <source>
        <dbReference type="SAM" id="MobiDB-lite"/>
    </source>
</evidence>
<gene>
    <name evidence="5" type="ORF">M0R88_14785</name>
</gene>
<feature type="domain" description="Glycoside hydrolase family 5" evidence="4">
    <location>
        <begin position="79"/>
        <end position="289"/>
    </location>
</feature>
<dbReference type="InterPro" id="IPR001547">
    <property type="entry name" value="Glyco_hydro_5"/>
</dbReference>
<proteinExistence type="predicted"/>
<evidence type="ECO:0000259" key="4">
    <source>
        <dbReference type="Pfam" id="PF00150"/>
    </source>
</evidence>
<dbReference type="InterPro" id="IPR017853">
    <property type="entry name" value="GH"/>
</dbReference>
<dbReference type="RefSeq" id="WP_248654263.1">
    <property type="nucleotide sequence ID" value="NZ_CP096658.1"/>
</dbReference>
<dbReference type="SUPFAM" id="SSF51445">
    <property type="entry name" value="(Trans)glycosidases"/>
    <property type="match status" value="1"/>
</dbReference>
<feature type="compositionally biased region" description="Basic and acidic residues" evidence="3">
    <location>
        <begin position="391"/>
        <end position="413"/>
    </location>
</feature>
<protein>
    <submittedName>
        <fullName evidence="5">Glycoside hydrolase family 5 protein</fullName>
    </submittedName>
</protein>